<evidence type="ECO:0000256" key="1">
    <source>
        <dbReference type="ARBA" id="ARBA00022598"/>
    </source>
</evidence>
<gene>
    <name evidence="5" type="ORF">FHY67_05330</name>
</gene>
<dbReference type="RefSeq" id="WP_034670376.1">
    <property type="nucleotide sequence ID" value="NZ_CP027365.1"/>
</dbReference>
<dbReference type="SUPFAM" id="SSF55931">
    <property type="entry name" value="Glutamine synthetase/guanido kinase"/>
    <property type="match status" value="1"/>
</dbReference>
<evidence type="ECO:0000256" key="2">
    <source>
        <dbReference type="PROSITE-ProRule" id="PRU01331"/>
    </source>
</evidence>
<sequence>MSSISVPTQEKDLNPFIKIKENLLNKRPEYLNIDHPEDLFSSEVNEYLSQYPLTLHIDICLHDLNGHVRGKQIDVQSLKKIYKGCYFPLSVYAMDLDGKVVEETGLGKSIGEPDMLCIPISGTLQPCAIQPETHAQLYLTMQDENGEACKYEPRNLLSHIIAQLHQQDYYPVMSAELEFYLYKQNADGEDEVLSSQCFDLNTPDDYQYVLEEVEQIARLQSIEMIGIVAEAASGQYEINIQHTSNILRLCDQIMALKRIIKQVARKHQLHASFLAKPTLLKAGSGMHFHMSLCNASMQNLFSSNDLSTPSKMLLKTISGMIQLMPASMAILAPNINSYRRFTLGHHVSLEANWGINNRNVAIRIPCSDQENQRLEYRVAGADCNPYLAIAVILIATLHGLEHQLDTPQPVHLAKSKHEHINLPKYQLEALNLLKNNPVLKKYLGKEFIEVWCTVKSAEYYNVYNQITETEQNWDI</sequence>
<dbReference type="Gene3D" id="3.30.590.10">
    <property type="entry name" value="Glutamine synthetase/guanido kinase, catalytic domain"/>
    <property type="match status" value="1"/>
</dbReference>
<dbReference type="EMBL" id="VFBM01000003">
    <property type="protein sequence ID" value="TNX92983.1"/>
    <property type="molecule type" value="Genomic_DNA"/>
</dbReference>
<evidence type="ECO:0000313" key="5">
    <source>
        <dbReference type="EMBL" id="TNX92983.1"/>
    </source>
</evidence>
<dbReference type="SUPFAM" id="SSF54368">
    <property type="entry name" value="Glutamine synthetase, N-terminal domain"/>
    <property type="match status" value="1"/>
</dbReference>
<keyword evidence="1" id="KW-0436">Ligase</keyword>
<dbReference type="SMART" id="SM01230">
    <property type="entry name" value="Gln-synt_C"/>
    <property type="match status" value="1"/>
</dbReference>
<dbReference type="Pfam" id="PF00120">
    <property type="entry name" value="Gln-synt_C"/>
    <property type="match status" value="1"/>
</dbReference>
<dbReference type="PROSITE" id="PS51987">
    <property type="entry name" value="GS_CATALYTIC"/>
    <property type="match status" value="1"/>
</dbReference>
<dbReference type="InterPro" id="IPR014746">
    <property type="entry name" value="Gln_synth/guanido_kin_cat_dom"/>
</dbReference>
<dbReference type="GO" id="GO:0004356">
    <property type="term" value="F:glutamine synthetase activity"/>
    <property type="evidence" value="ECO:0007669"/>
    <property type="project" value="InterPro"/>
</dbReference>
<proteinExistence type="inferred from homology"/>
<name>A0A8H2PW55_ACIRA</name>
<feature type="domain" description="GS catalytic" evidence="4">
    <location>
        <begin position="153"/>
        <end position="475"/>
    </location>
</feature>
<dbReference type="GO" id="GO:0006542">
    <property type="term" value="P:glutamine biosynthetic process"/>
    <property type="evidence" value="ECO:0007669"/>
    <property type="project" value="InterPro"/>
</dbReference>
<dbReference type="PANTHER" id="PTHR43785:SF12">
    <property type="entry name" value="TYPE-1 GLUTAMINE SYNTHETASE 2"/>
    <property type="match status" value="1"/>
</dbReference>
<accession>A0A8H2PW55</accession>
<dbReference type="Proteomes" id="UP000314285">
    <property type="component" value="Unassembled WGS sequence"/>
</dbReference>
<dbReference type="PANTHER" id="PTHR43785">
    <property type="entry name" value="GAMMA-GLUTAMYLPUTRESCINE SYNTHETASE"/>
    <property type="match status" value="1"/>
</dbReference>
<evidence type="ECO:0000313" key="6">
    <source>
        <dbReference type="Proteomes" id="UP000314285"/>
    </source>
</evidence>
<dbReference type="InterPro" id="IPR008146">
    <property type="entry name" value="Gln_synth_cat_dom"/>
</dbReference>
<evidence type="ECO:0000259" key="4">
    <source>
        <dbReference type="PROSITE" id="PS51987"/>
    </source>
</evidence>
<dbReference type="AlphaFoldDB" id="A0A8H2PW55"/>
<evidence type="ECO:0000256" key="3">
    <source>
        <dbReference type="RuleBase" id="RU000384"/>
    </source>
</evidence>
<reference evidence="5 6" key="1">
    <citation type="submission" date="2019-06" db="EMBL/GenBank/DDBJ databases">
        <title>Genome of Acinetobacter radioresistens APH1, a phenol degrading strain.</title>
        <authorList>
            <person name="Liu Y."/>
        </authorList>
    </citation>
    <scope>NUCLEOTIDE SEQUENCE [LARGE SCALE GENOMIC DNA]</scope>
    <source>
        <strain evidence="5 6">APH1</strain>
    </source>
</reference>
<dbReference type="GO" id="GO:0006598">
    <property type="term" value="P:polyamine catabolic process"/>
    <property type="evidence" value="ECO:0007669"/>
    <property type="project" value="TreeGrafter"/>
</dbReference>
<comment type="similarity">
    <text evidence="2 3">Belongs to the glutamine synthetase family.</text>
</comment>
<dbReference type="InterPro" id="IPR036651">
    <property type="entry name" value="Gln_synt_N_sf"/>
</dbReference>
<comment type="caution">
    <text evidence="5">The sequence shown here is derived from an EMBL/GenBank/DDBJ whole genome shotgun (WGS) entry which is preliminary data.</text>
</comment>
<protein>
    <submittedName>
        <fullName evidence="5">Glutamine synthetase</fullName>
    </submittedName>
</protein>
<organism evidence="5 6">
    <name type="scientific">Acinetobacter radioresistens</name>
    <dbReference type="NCBI Taxonomy" id="40216"/>
    <lineage>
        <taxon>Bacteria</taxon>
        <taxon>Pseudomonadati</taxon>
        <taxon>Pseudomonadota</taxon>
        <taxon>Gammaproteobacteria</taxon>
        <taxon>Moraxellales</taxon>
        <taxon>Moraxellaceae</taxon>
        <taxon>Acinetobacter</taxon>
    </lineage>
</organism>